<dbReference type="OrthoDB" id="15235at2759"/>
<dbReference type="CDD" id="cd05008">
    <property type="entry name" value="SIS_GlmS_GlmD_1"/>
    <property type="match status" value="1"/>
</dbReference>
<dbReference type="FunFam" id="3.60.20.10:FF:000006">
    <property type="entry name" value="Glutamine--fructose-6-phosphate aminotransferase [isomerizing]"/>
    <property type="match status" value="1"/>
</dbReference>
<dbReference type="EC" id="2.6.1.16" evidence="2"/>
<dbReference type="GO" id="GO:0097367">
    <property type="term" value="F:carbohydrate derivative binding"/>
    <property type="evidence" value="ECO:0007669"/>
    <property type="project" value="InterPro"/>
</dbReference>
<dbReference type="SUPFAM" id="SSF53697">
    <property type="entry name" value="SIS domain"/>
    <property type="match status" value="1"/>
</dbReference>
<dbReference type="NCBIfam" id="TIGR01135">
    <property type="entry name" value="glmS"/>
    <property type="match status" value="1"/>
</dbReference>
<keyword evidence="6" id="KW-0677">Repeat</keyword>
<protein>
    <recommendedName>
        <fullName evidence="3">Glutamine--fructose-6-phosphate aminotransferase [isomerizing]</fullName>
        <ecNumber evidence="2">2.6.1.16</ecNumber>
    </recommendedName>
</protein>
<dbReference type="GO" id="GO:0006002">
    <property type="term" value="P:fructose 6-phosphate metabolic process"/>
    <property type="evidence" value="ECO:0007669"/>
    <property type="project" value="TreeGrafter"/>
</dbReference>
<dbReference type="KEGG" id="fcy:FRACYDRAFT_186746"/>
<accession>A0A1E7FD04</accession>
<evidence type="ECO:0000259" key="8">
    <source>
        <dbReference type="PROSITE" id="PS51278"/>
    </source>
</evidence>
<dbReference type="InParanoid" id="A0A1E7FD04"/>
<dbReference type="CDD" id="cd05009">
    <property type="entry name" value="SIS_GlmS_GlmD_2"/>
    <property type="match status" value="1"/>
</dbReference>
<evidence type="ECO:0000256" key="7">
    <source>
        <dbReference type="ARBA" id="ARBA00022962"/>
    </source>
</evidence>
<keyword evidence="11" id="KW-1185">Reference proteome</keyword>
<dbReference type="InterPro" id="IPR005855">
    <property type="entry name" value="GFAT"/>
</dbReference>
<dbReference type="InterPro" id="IPR029055">
    <property type="entry name" value="Ntn_hydrolases_N"/>
</dbReference>
<keyword evidence="4" id="KW-0032">Aminotransferase</keyword>
<reference evidence="10 11" key="1">
    <citation type="submission" date="2016-09" db="EMBL/GenBank/DDBJ databases">
        <title>Extensive genetic diversity and differential bi-allelic expression allows diatom success in the polar Southern Ocean.</title>
        <authorList>
            <consortium name="DOE Joint Genome Institute"/>
            <person name="Mock T."/>
            <person name="Otillar R.P."/>
            <person name="Strauss J."/>
            <person name="Dupont C."/>
            <person name="Frickenhaus S."/>
            <person name="Maumus F."/>
            <person name="Mcmullan M."/>
            <person name="Sanges R."/>
            <person name="Schmutz J."/>
            <person name="Toseland A."/>
            <person name="Valas R."/>
            <person name="Veluchamy A."/>
            <person name="Ward B.J."/>
            <person name="Allen A."/>
            <person name="Barry K."/>
            <person name="Falciatore A."/>
            <person name="Ferrante M."/>
            <person name="Fortunato A.E."/>
            <person name="Gloeckner G."/>
            <person name="Gruber A."/>
            <person name="Hipkin R."/>
            <person name="Janech M."/>
            <person name="Kroth P."/>
            <person name="Leese F."/>
            <person name="Lindquist E."/>
            <person name="Lyon B.R."/>
            <person name="Martin J."/>
            <person name="Mayer C."/>
            <person name="Parker M."/>
            <person name="Quesneville H."/>
            <person name="Raymond J."/>
            <person name="Uhlig C."/>
            <person name="Valentin K.U."/>
            <person name="Worden A.Z."/>
            <person name="Armbrust E.V."/>
            <person name="Bowler C."/>
            <person name="Green B."/>
            <person name="Moulton V."/>
            <person name="Van Oosterhout C."/>
            <person name="Grigoriev I."/>
        </authorList>
    </citation>
    <scope>NUCLEOTIDE SEQUENCE [LARGE SCALE GENOMIC DNA]</scope>
    <source>
        <strain evidence="10 11">CCMP1102</strain>
    </source>
</reference>
<dbReference type="GO" id="GO:0004360">
    <property type="term" value="F:glutamine-fructose-6-phosphate transaminase (isomerizing) activity"/>
    <property type="evidence" value="ECO:0007669"/>
    <property type="project" value="UniProtKB-EC"/>
</dbReference>
<dbReference type="Gene3D" id="3.40.50.10490">
    <property type="entry name" value="Glucose-6-phosphate isomerase like protein, domain 1"/>
    <property type="match status" value="2"/>
</dbReference>
<dbReference type="PROSITE" id="PS51278">
    <property type="entry name" value="GATASE_TYPE_2"/>
    <property type="match status" value="1"/>
</dbReference>
<dbReference type="GO" id="GO:0006047">
    <property type="term" value="P:UDP-N-acetylglucosamine metabolic process"/>
    <property type="evidence" value="ECO:0007669"/>
    <property type="project" value="TreeGrafter"/>
</dbReference>
<dbReference type="Pfam" id="PF13522">
    <property type="entry name" value="GATase_6"/>
    <property type="match status" value="1"/>
</dbReference>
<dbReference type="InterPro" id="IPR035466">
    <property type="entry name" value="GlmS/AgaS_SIS"/>
</dbReference>
<evidence type="ECO:0000313" key="10">
    <source>
        <dbReference type="EMBL" id="OEU16014.1"/>
    </source>
</evidence>
<dbReference type="CDD" id="cd00714">
    <property type="entry name" value="GFAT"/>
    <property type="match status" value="1"/>
</dbReference>
<evidence type="ECO:0000256" key="1">
    <source>
        <dbReference type="ARBA" id="ARBA00001031"/>
    </source>
</evidence>
<evidence type="ECO:0000256" key="6">
    <source>
        <dbReference type="ARBA" id="ARBA00022737"/>
    </source>
</evidence>
<dbReference type="InterPro" id="IPR046348">
    <property type="entry name" value="SIS_dom_sf"/>
</dbReference>
<dbReference type="NCBIfam" id="NF001484">
    <property type="entry name" value="PRK00331.1"/>
    <property type="match status" value="1"/>
</dbReference>
<dbReference type="SUPFAM" id="SSF56235">
    <property type="entry name" value="N-terminal nucleophile aminohydrolases (Ntn hydrolases)"/>
    <property type="match status" value="1"/>
</dbReference>
<keyword evidence="7" id="KW-0315">Glutamine amidotransferase</keyword>
<feature type="domain" description="SIS" evidence="9">
    <location>
        <begin position="583"/>
        <end position="728"/>
    </location>
</feature>
<dbReference type="AlphaFoldDB" id="A0A1E7FD04"/>
<evidence type="ECO:0000256" key="4">
    <source>
        <dbReference type="ARBA" id="ARBA00022576"/>
    </source>
</evidence>
<comment type="catalytic activity">
    <reaction evidence="1">
        <text>D-fructose 6-phosphate + L-glutamine = D-glucosamine 6-phosphate + L-glutamate</text>
        <dbReference type="Rhea" id="RHEA:13237"/>
        <dbReference type="ChEBI" id="CHEBI:29985"/>
        <dbReference type="ChEBI" id="CHEBI:58359"/>
        <dbReference type="ChEBI" id="CHEBI:58725"/>
        <dbReference type="ChEBI" id="CHEBI:61527"/>
        <dbReference type="EC" id="2.6.1.16"/>
    </reaction>
</comment>
<proteinExistence type="predicted"/>
<sequence length="738" mass="79724">MLRQRAQLLLSRTSSVASTARNQACNNNNNKLANISHRRSTVTLPAQISSSYRAVSTMSTSESTFSSSSSSVWNTTTALIAATVATTVVATSDYVSPNKTTDCCGIVGVIGTKDHADAREFLLDGLTILKNRGYDSAGIATVPIRGEDIHITKFASDGDKADSIELVANHSQHLGHTMGIAHTRWATHGGKTDENAHPHQDSSGKIALAHNGILNNANDLRRELQKEGHIFTSQTDTEVIVKLIGKYYDGGKSKDDNKENSITLKDATRIALDQCDGTWGLAIVCSDTPDEMVVACNGSPLVIGIADDRTFVASETSAFNRYTKNFISMKDGEIGVLHADGRTLDLSRTQIAPDQQVKLSPEPHPHWTIKELTEQPEAIAQALNFGGRMSHDRVILSGLDRNEDQMSKIKHMTLSACGTSLNAAKYGERIMKQLGSFDSVASIDAAETESKDFPCMDNVQTTGLIVVSQSGETKDVHRVLVNAMEKGIAALSVVNAVGSLIARTTNMGVYCNAGRENAVASTKAFTTQVTVLALIAIWFRECRDRAAGRSPNIEAGRVKDALMRLPITIGMAMKTCRPQCKKIAEKLMDKEHCFVLGKGYAEPVAYEGALKIKEMCYLHAEGYSGGALKHGPFALIEGEKGKYGATPIIMFILDDQHAQHMRSAAEEVKARGAQLIIITDKPSLARDLDDDPIIIPQNGPMTALTGVIPLQLIAYELALLRGINPDTPRNLAKAVTVD</sequence>
<dbReference type="Pfam" id="PF01380">
    <property type="entry name" value="SIS"/>
    <property type="match status" value="2"/>
</dbReference>
<dbReference type="FunCoup" id="A0A1E7FD04">
    <property type="interactions" value="119"/>
</dbReference>
<dbReference type="Proteomes" id="UP000095751">
    <property type="component" value="Unassembled WGS sequence"/>
</dbReference>
<dbReference type="FunFam" id="3.40.50.10490:FF:000036">
    <property type="entry name" value="Glutamine-fructose-6-phosphate transaminase (Isomerizing), variant"/>
    <property type="match status" value="1"/>
</dbReference>
<dbReference type="PANTHER" id="PTHR10937:SF0">
    <property type="entry name" value="GLUTAMINE--FRUCTOSE-6-PHOSPHATE TRANSAMINASE (ISOMERIZING)"/>
    <property type="match status" value="1"/>
</dbReference>
<gene>
    <name evidence="10" type="primary">GLMS1</name>
    <name evidence="10" type="ORF">FRACYDRAFT_186746</name>
</gene>
<dbReference type="GO" id="GO:0006487">
    <property type="term" value="P:protein N-linked glycosylation"/>
    <property type="evidence" value="ECO:0007669"/>
    <property type="project" value="TreeGrafter"/>
</dbReference>
<feature type="domain" description="SIS" evidence="9">
    <location>
        <begin position="402"/>
        <end position="545"/>
    </location>
</feature>
<dbReference type="PANTHER" id="PTHR10937">
    <property type="entry name" value="GLUCOSAMINE--FRUCTOSE-6-PHOSPHATE AMINOTRANSFERASE, ISOMERIZING"/>
    <property type="match status" value="1"/>
</dbReference>
<dbReference type="InterPro" id="IPR047084">
    <property type="entry name" value="GFAT_N"/>
</dbReference>
<dbReference type="InterPro" id="IPR035490">
    <property type="entry name" value="GlmS/FrlB_SIS"/>
</dbReference>
<evidence type="ECO:0000256" key="3">
    <source>
        <dbReference type="ARBA" id="ARBA00016090"/>
    </source>
</evidence>
<dbReference type="EMBL" id="KV784359">
    <property type="protein sequence ID" value="OEU16014.1"/>
    <property type="molecule type" value="Genomic_DNA"/>
</dbReference>
<keyword evidence="5" id="KW-0808">Transferase</keyword>
<dbReference type="Gene3D" id="3.60.20.10">
    <property type="entry name" value="Glutamine Phosphoribosylpyrophosphate, subunit 1, domain 1"/>
    <property type="match status" value="1"/>
</dbReference>
<evidence type="ECO:0000256" key="5">
    <source>
        <dbReference type="ARBA" id="ARBA00022679"/>
    </source>
</evidence>
<evidence type="ECO:0000259" key="9">
    <source>
        <dbReference type="PROSITE" id="PS51464"/>
    </source>
</evidence>
<evidence type="ECO:0000256" key="2">
    <source>
        <dbReference type="ARBA" id="ARBA00012916"/>
    </source>
</evidence>
<dbReference type="InterPro" id="IPR001347">
    <property type="entry name" value="SIS_dom"/>
</dbReference>
<dbReference type="InterPro" id="IPR017932">
    <property type="entry name" value="GATase_2_dom"/>
</dbReference>
<name>A0A1E7FD04_9STRA</name>
<organism evidence="10 11">
    <name type="scientific">Fragilariopsis cylindrus CCMP1102</name>
    <dbReference type="NCBI Taxonomy" id="635003"/>
    <lineage>
        <taxon>Eukaryota</taxon>
        <taxon>Sar</taxon>
        <taxon>Stramenopiles</taxon>
        <taxon>Ochrophyta</taxon>
        <taxon>Bacillariophyta</taxon>
        <taxon>Bacillariophyceae</taxon>
        <taxon>Bacillariophycidae</taxon>
        <taxon>Bacillariales</taxon>
        <taxon>Bacillariaceae</taxon>
        <taxon>Fragilariopsis</taxon>
    </lineage>
</organism>
<evidence type="ECO:0000313" key="11">
    <source>
        <dbReference type="Proteomes" id="UP000095751"/>
    </source>
</evidence>
<dbReference type="PROSITE" id="PS51464">
    <property type="entry name" value="SIS"/>
    <property type="match status" value="2"/>
</dbReference>
<feature type="domain" description="Glutamine amidotransferase type-2" evidence="8">
    <location>
        <begin position="104"/>
        <end position="340"/>
    </location>
</feature>